<dbReference type="InterPro" id="IPR050445">
    <property type="entry name" value="Bact_polysacc_biosynth/exp"/>
</dbReference>
<dbReference type="PATRIC" id="fig|762836.4.peg.3486"/>
<feature type="domain" description="Tyrosine-protein kinase G-rich" evidence="8">
    <location>
        <begin position="303"/>
        <end position="379"/>
    </location>
</feature>
<evidence type="ECO:0000259" key="8">
    <source>
        <dbReference type="Pfam" id="PF13807"/>
    </source>
</evidence>
<feature type="transmembrane region" description="Helical" evidence="6">
    <location>
        <begin position="356"/>
        <end position="377"/>
    </location>
</feature>
<name>A0A1E7WHK7_9BURK</name>
<dbReference type="PANTHER" id="PTHR32309">
    <property type="entry name" value="TYROSINE-PROTEIN KINASE"/>
    <property type="match status" value="1"/>
</dbReference>
<dbReference type="OrthoDB" id="8884120at2"/>
<reference evidence="10" key="1">
    <citation type="journal article" date="2016" name="Front. Microbiol.">
        <title>Molecular Keys to the Janthinobacterium and Duganella spp. Interaction with the Plant Pathogen Fusarium graminearum.</title>
        <authorList>
            <person name="Haack F.S."/>
            <person name="Poehlein A."/>
            <person name="Kroger C."/>
            <person name="Voigt C.A."/>
            <person name="Piepenbring M."/>
            <person name="Bode H.B."/>
            <person name="Daniel R."/>
            <person name="Schafer W."/>
            <person name="Streit W.R."/>
        </authorList>
    </citation>
    <scope>NUCLEOTIDE SEQUENCE [LARGE SCALE GENOMIC DNA]</scope>
    <source>
        <strain evidence="10">T54</strain>
    </source>
</reference>
<dbReference type="EC" id="2.7.10.-" evidence="9"/>
<evidence type="ECO:0000256" key="6">
    <source>
        <dbReference type="SAM" id="Phobius"/>
    </source>
</evidence>
<comment type="subcellular location">
    <subcellularLocation>
        <location evidence="1">Cell membrane</location>
        <topology evidence="1">Multi-pass membrane protein</topology>
    </subcellularLocation>
</comment>
<accession>A0A1E7WHK7</accession>
<keyword evidence="3 6" id="KW-0812">Transmembrane</keyword>
<proteinExistence type="predicted"/>
<dbReference type="Pfam" id="PF02706">
    <property type="entry name" value="Wzz"/>
    <property type="match status" value="1"/>
</dbReference>
<dbReference type="GO" id="GO:0004713">
    <property type="term" value="F:protein tyrosine kinase activity"/>
    <property type="evidence" value="ECO:0007669"/>
    <property type="project" value="TreeGrafter"/>
</dbReference>
<evidence type="ECO:0000313" key="10">
    <source>
        <dbReference type="Proteomes" id="UP000175989"/>
    </source>
</evidence>
<keyword evidence="10" id="KW-1185">Reference proteome</keyword>
<evidence type="ECO:0000256" key="5">
    <source>
        <dbReference type="ARBA" id="ARBA00023136"/>
    </source>
</evidence>
<dbReference type="GO" id="GO:0005886">
    <property type="term" value="C:plasma membrane"/>
    <property type="evidence" value="ECO:0007669"/>
    <property type="project" value="UniProtKB-SubCell"/>
</dbReference>
<feature type="domain" description="Polysaccharide chain length determinant N-terminal" evidence="7">
    <location>
        <begin position="25"/>
        <end position="117"/>
    </location>
</feature>
<comment type="caution">
    <text evidence="9">The sequence shown here is derived from an EMBL/GenBank/DDBJ whole genome shotgun (WGS) entry which is preliminary data.</text>
</comment>
<keyword evidence="9" id="KW-0808">Transferase</keyword>
<dbReference type="Pfam" id="PF13807">
    <property type="entry name" value="GNVR"/>
    <property type="match status" value="1"/>
</dbReference>
<dbReference type="InterPro" id="IPR032807">
    <property type="entry name" value="GNVR"/>
</dbReference>
<keyword evidence="2" id="KW-1003">Cell membrane</keyword>
<evidence type="ECO:0000256" key="4">
    <source>
        <dbReference type="ARBA" id="ARBA00022989"/>
    </source>
</evidence>
<evidence type="ECO:0000256" key="2">
    <source>
        <dbReference type="ARBA" id="ARBA00022475"/>
    </source>
</evidence>
<keyword evidence="9" id="KW-0418">Kinase</keyword>
<dbReference type="RefSeq" id="WP_084640757.1">
    <property type="nucleotide sequence ID" value="NZ_LROM01000093.1"/>
</dbReference>
<evidence type="ECO:0000256" key="1">
    <source>
        <dbReference type="ARBA" id="ARBA00004651"/>
    </source>
</evidence>
<feature type="transmembrane region" description="Helical" evidence="6">
    <location>
        <begin position="75"/>
        <end position="96"/>
    </location>
</feature>
<dbReference type="EMBL" id="LROM01000093">
    <property type="protein sequence ID" value="OEZ98115.1"/>
    <property type="molecule type" value="Genomic_DNA"/>
</dbReference>
<evidence type="ECO:0000256" key="3">
    <source>
        <dbReference type="ARBA" id="ARBA00022692"/>
    </source>
</evidence>
<dbReference type="AlphaFoldDB" id="A0A1E7WHK7"/>
<organism evidence="9 10">
    <name type="scientific">Duganella phyllosphaerae</name>
    <dbReference type="NCBI Taxonomy" id="762836"/>
    <lineage>
        <taxon>Bacteria</taxon>
        <taxon>Pseudomonadati</taxon>
        <taxon>Pseudomonadota</taxon>
        <taxon>Betaproteobacteria</taxon>
        <taxon>Burkholderiales</taxon>
        <taxon>Oxalobacteraceae</taxon>
        <taxon>Telluria group</taxon>
        <taxon>Duganella</taxon>
    </lineage>
</organism>
<protein>
    <submittedName>
        <fullName evidence="9">Tyrosine-protein kinase etk</fullName>
        <ecNumber evidence="9">2.7.10.-</ecNumber>
    </submittedName>
</protein>
<evidence type="ECO:0000259" key="7">
    <source>
        <dbReference type="Pfam" id="PF02706"/>
    </source>
</evidence>
<feature type="transmembrane region" description="Helical" evidence="6">
    <location>
        <begin position="36"/>
        <end position="55"/>
    </location>
</feature>
<dbReference type="InterPro" id="IPR003856">
    <property type="entry name" value="LPS_length_determ_N"/>
</dbReference>
<sequence length="403" mass="43971">MSEQLENKTTQYAAVSGAGDTHITDILIPLARQKKLVIAAPVVAACLALGVGLLIKPTFQSSAAILPPQQQTSSVASMLGQLGGLAGAAGGLSSALKNPNDLYVGMLQSRTIADNLITRFKLKERYEAKSLDEARVKLQKAREFLNGKDGLISIVVEDNDPKFAADLANAYVEELAQLTKGLAITEASRRRLFFEKQLLTAKDDLANAEVAMKKMQQTTGLLQLEGQVKGIIANEAQLQGLIAAKEVQLQSMRSFSTSSNPEYVRLQDEVRALNGQLSKLQQGKTREGDLMVPTGKLPEVGLEYIRSVRDVKYYETIFELLAKQFELAKIDEARDSSTIQSLDRAVPAEKKMKPKLSVFVMIGFLAGGLLGVLGAMARDAYLHPADDPASRARWNRLKSAWKR</sequence>
<evidence type="ECO:0000313" key="9">
    <source>
        <dbReference type="EMBL" id="OEZ98115.1"/>
    </source>
</evidence>
<dbReference type="PANTHER" id="PTHR32309:SF13">
    <property type="entry name" value="FERRIC ENTEROBACTIN TRANSPORT PROTEIN FEPE"/>
    <property type="match status" value="1"/>
</dbReference>
<keyword evidence="5 6" id="KW-0472">Membrane</keyword>
<gene>
    <name evidence="9" type="primary">etk_2</name>
    <name evidence="9" type="ORF">DUPY_33880</name>
</gene>
<keyword evidence="4 6" id="KW-1133">Transmembrane helix</keyword>
<dbReference type="Proteomes" id="UP000175989">
    <property type="component" value="Unassembled WGS sequence"/>
</dbReference>